<organism evidence="6 7">
    <name type="scientific">Streptomyces botrytidirepellens</name>
    <dbReference type="NCBI Taxonomy" id="2486417"/>
    <lineage>
        <taxon>Bacteria</taxon>
        <taxon>Bacillati</taxon>
        <taxon>Actinomycetota</taxon>
        <taxon>Actinomycetes</taxon>
        <taxon>Kitasatosporales</taxon>
        <taxon>Streptomycetaceae</taxon>
        <taxon>Streptomyces</taxon>
    </lineage>
</organism>
<dbReference type="InterPro" id="IPR013785">
    <property type="entry name" value="Aldolase_TIM"/>
</dbReference>
<evidence type="ECO:0000256" key="3">
    <source>
        <dbReference type="PIRNR" id="PIRNR001365"/>
    </source>
</evidence>
<gene>
    <name evidence="6" type="ORF">EEJ42_19345</name>
</gene>
<feature type="binding site" evidence="5">
    <location>
        <position position="208"/>
    </location>
    <ligand>
        <name>pyruvate</name>
        <dbReference type="ChEBI" id="CHEBI:15361"/>
    </ligand>
</feature>
<dbReference type="PROSITE" id="PS00665">
    <property type="entry name" value="DHDPS_1"/>
    <property type="match status" value="1"/>
</dbReference>
<dbReference type="Proteomes" id="UP000275401">
    <property type="component" value="Unassembled WGS sequence"/>
</dbReference>
<evidence type="ECO:0000256" key="5">
    <source>
        <dbReference type="PIRSR" id="PIRSR001365-2"/>
    </source>
</evidence>
<dbReference type="InterPro" id="IPR020624">
    <property type="entry name" value="Schiff_base-form_aldolases_CS"/>
</dbReference>
<protein>
    <submittedName>
        <fullName evidence="6">Dihydrodipicolinate synthase family protein</fullName>
    </submittedName>
</protein>
<keyword evidence="2" id="KW-0704">Schiff base</keyword>
<dbReference type="PANTHER" id="PTHR42849:SF1">
    <property type="entry name" value="N-ACETYLNEURAMINATE LYASE"/>
    <property type="match status" value="1"/>
</dbReference>
<evidence type="ECO:0000313" key="7">
    <source>
        <dbReference type="Proteomes" id="UP000275401"/>
    </source>
</evidence>
<dbReference type="CDD" id="cd00408">
    <property type="entry name" value="DHDPS-like"/>
    <property type="match status" value="1"/>
</dbReference>
<dbReference type="InterPro" id="IPR002220">
    <property type="entry name" value="DapA-like"/>
</dbReference>
<evidence type="ECO:0000313" key="6">
    <source>
        <dbReference type="EMBL" id="RNG22845.1"/>
    </source>
</evidence>
<dbReference type="SMART" id="SM01130">
    <property type="entry name" value="DHDPS"/>
    <property type="match status" value="1"/>
</dbReference>
<dbReference type="PRINTS" id="PR00146">
    <property type="entry name" value="DHPICSNTHASE"/>
</dbReference>
<feature type="active site" description="Proton donor/acceptor" evidence="4">
    <location>
        <position position="138"/>
    </location>
</feature>
<reference evidence="6 7" key="1">
    <citation type="submission" date="2018-11" db="EMBL/GenBank/DDBJ databases">
        <title>The Potential of Streptomyces as Biocontrol Agents against the Tomato grey mould, Botrytis cinerea (Gray mold) Frontiers in Microbiology.</title>
        <authorList>
            <person name="Li D."/>
        </authorList>
    </citation>
    <scope>NUCLEOTIDE SEQUENCE [LARGE SCALE GENOMIC DNA]</scope>
    <source>
        <strain evidence="6 7">NEAU-LD23</strain>
    </source>
</reference>
<comment type="caution">
    <text evidence="6">The sequence shown here is derived from an EMBL/GenBank/DDBJ whole genome shotgun (WGS) entry which is preliminary data.</text>
</comment>
<feature type="binding site" evidence="5">
    <location>
        <position position="50"/>
    </location>
    <ligand>
        <name>pyruvate</name>
        <dbReference type="ChEBI" id="CHEBI:15361"/>
    </ligand>
</feature>
<dbReference type="GO" id="GO:0019262">
    <property type="term" value="P:N-acetylneuraminate catabolic process"/>
    <property type="evidence" value="ECO:0007669"/>
    <property type="project" value="TreeGrafter"/>
</dbReference>
<dbReference type="SUPFAM" id="SSF51569">
    <property type="entry name" value="Aldolase"/>
    <property type="match status" value="1"/>
</dbReference>
<accession>A0A3M8W2Z1</accession>
<dbReference type="PIRSF" id="PIRSF001365">
    <property type="entry name" value="DHDPS"/>
    <property type="match status" value="1"/>
</dbReference>
<dbReference type="EMBL" id="RIBZ01000246">
    <property type="protein sequence ID" value="RNG22845.1"/>
    <property type="molecule type" value="Genomic_DNA"/>
</dbReference>
<dbReference type="AlphaFoldDB" id="A0A3M8W2Z1"/>
<keyword evidence="7" id="KW-1185">Reference proteome</keyword>
<dbReference type="GO" id="GO:0008747">
    <property type="term" value="F:N-acetylneuraminate lyase activity"/>
    <property type="evidence" value="ECO:0007669"/>
    <property type="project" value="TreeGrafter"/>
</dbReference>
<proteinExistence type="inferred from homology"/>
<evidence type="ECO:0000256" key="4">
    <source>
        <dbReference type="PIRSR" id="PIRSR001365-1"/>
    </source>
</evidence>
<feature type="active site" description="Schiff-base intermediate with substrate" evidence="4">
    <location>
        <position position="166"/>
    </location>
</feature>
<evidence type="ECO:0000256" key="1">
    <source>
        <dbReference type="ARBA" id="ARBA00023239"/>
    </source>
</evidence>
<dbReference type="GO" id="GO:0005829">
    <property type="term" value="C:cytosol"/>
    <property type="evidence" value="ECO:0007669"/>
    <property type="project" value="TreeGrafter"/>
</dbReference>
<dbReference type="Gene3D" id="3.20.20.70">
    <property type="entry name" value="Aldolase class I"/>
    <property type="match status" value="1"/>
</dbReference>
<dbReference type="InterPro" id="IPR020625">
    <property type="entry name" value="Schiff_base-form_aldolases_AS"/>
</dbReference>
<dbReference type="Pfam" id="PF00701">
    <property type="entry name" value="DHDPS"/>
    <property type="match status" value="1"/>
</dbReference>
<comment type="similarity">
    <text evidence="3">Belongs to the DapA family.</text>
</comment>
<dbReference type="PANTHER" id="PTHR42849">
    <property type="entry name" value="N-ACETYLNEURAMINATE LYASE"/>
    <property type="match status" value="1"/>
</dbReference>
<dbReference type="PROSITE" id="PS00666">
    <property type="entry name" value="DHDPS_2"/>
    <property type="match status" value="1"/>
</dbReference>
<evidence type="ECO:0000256" key="2">
    <source>
        <dbReference type="ARBA" id="ARBA00023270"/>
    </source>
</evidence>
<dbReference type="RefSeq" id="WP_123101212.1">
    <property type="nucleotide sequence ID" value="NZ_RIBZ01000246.1"/>
</dbReference>
<name>A0A3M8W2Z1_9ACTN</name>
<sequence length="309" mass="32270">MHAPQFTGILAAVVTPLTADGSAVDAEGVRRQTEHIVSGGISGLVPGGSTGEFTTLSTAERKRVTELYVEAAAGRVPVVAGTGALSTAETVELSAHAEQAGAAAVMVVPPFYDTPSWEELLAHYGAVSQAIGIPVMYYNIPAATGVDLTPEQFARLAGETGVTSFKDTGGDFPRFTAVTQHHARDITALNGWDTLTFAALASGATAGVWGTASVIPRLCADLYDALAVRGDPKAGRELWAKIFPICQFLESHNYACAIKTGLDLIGHSAGPTRRPVLPLAPRHRDELRALLVAAGESVAEDTQDTLAAR</sequence>
<keyword evidence="1 3" id="KW-0456">Lyase</keyword>